<comment type="similarity">
    <text evidence="3">Belongs to the CobD/CbiB family.</text>
</comment>
<protein>
    <submittedName>
        <fullName evidence="10">Adenosylcobinamide-phosphate synthase</fullName>
    </submittedName>
</protein>
<dbReference type="GO" id="GO:0009236">
    <property type="term" value="P:cobalamin biosynthetic process"/>
    <property type="evidence" value="ECO:0007669"/>
    <property type="project" value="UniProtKB-UniPathway"/>
</dbReference>
<gene>
    <name evidence="10" type="ORF">C1G87_0284</name>
</gene>
<keyword evidence="4" id="KW-1003">Cell membrane</keyword>
<organism evidence="10 11">
    <name type="scientific">Dehalococcoides mccartyi</name>
    <dbReference type="NCBI Taxonomy" id="61435"/>
    <lineage>
        <taxon>Bacteria</taxon>
        <taxon>Bacillati</taxon>
        <taxon>Chloroflexota</taxon>
        <taxon>Dehalococcoidia</taxon>
        <taxon>Dehalococcoidales</taxon>
        <taxon>Dehalococcoidaceae</taxon>
        <taxon>Dehalococcoides</taxon>
    </lineage>
</organism>
<dbReference type="PANTHER" id="PTHR34308">
    <property type="entry name" value="COBALAMIN BIOSYNTHESIS PROTEIN CBIB"/>
    <property type="match status" value="1"/>
</dbReference>
<sequence length="180" mass="20410">MIEKTGLKMRSHALQYIFGMLVSLFLIALFGWLSYWLLAYLGGISFVIYIIAAFLLLKPTFCFKFNARMSLLVEKYLKGGDYRIESADKEIRYLLTTVEREKGDEFAPPMISSTIRSLSENASDFLVAPLFYFLILGVPGAVATGFPIPWTVCWGTGESTSIWVNLPPAWMTYLITYRQG</sequence>
<dbReference type="Pfam" id="PF03186">
    <property type="entry name" value="CobD_Cbib"/>
    <property type="match status" value="1"/>
</dbReference>
<keyword evidence="8 9" id="KW-0472">Membrane</keyword>
<dbReference type="GO" id="GO:0005886">
    <property type="term" value="C:plasma membrane"/>
    <property type="evidence" value="ECO:0007669"/>
    <property type="project" value="UniProtKB-SubCell"/>
</dbReference>
<accession>A0A328ELD8</accession>
<keyword evidence="5" id="KW-0169">Cobalamin biosynthesis</keyword>
<proteinExistence type="inferred from homology"/>
<evidence type="ECO:0000256" key="7">
    <source>
        <dbReference type="ARBA" id="ARBA00022989"/>
    </source>
</evidence>
<dbReference type="GO" id="GO:0048472">
    <property type="term" value="F:threonine-phosphate decarboxylase activity"/>
    <property type="evidence" value="ECO:0007669"/>
    <property type="project" value="InterPro"/>
</dbReference>
<evidence type="ECO:0000256" key="2">
    <source>
        <dbReference type="ARBA" id="ARBA00004953"/>
    </source>
</evidence>
<evidence type="ECO:0000313" key="11">
    <source>
        <dbReference type="Proteomes" id="UP000249146"/>
    </source>
</evidence>
<keyword evidence="6 9" id="KW-0812">Transmembrane</keyword>
<dbReference type="AlphaFoldDB" id="A0A328ELD8"/>
<keyword evidence="7 9" id="KW-1133">Transmembrane helix</keyword>
<evidence type="ECO:0000256" key="5">
    <source>
        <dbReference type="ARBA" id="ARBA00022573"/>
    </source>
</evidence>
<dbReference type="Proteomes" id="UP000249146">
    <property type="component" value="Unassembled WGS sequence"/>
</dbReference>
<dbReference type="EMBL" id="QGLC01000009">
    <property type="protein sequence ID" value="RAL69357.1"/>
    <property type="molecule type" value="Genomic_DNA"/>
</dbReference>
<evidence type="ECO:0000256" key="8">
    <source>
        <dbReference type="ARBA" id="ARBA00023136"/>
    </source>
</evidence>
<reference evidence="10 11" key="1">
    <citation type="submission" date="2018-05" db="EMBL/GenBank/DDBJ databases">
        <title>Draft genome sequences of Dehalococcoides mccartyi strains RC and KS.</title>
        <authorList>
            <person name="Higgins S.A."/>
            <person name="Padilla-Crespo E."/>
            <person name="Loeffler F.E."/>
        </authorList>
    </citation>
    <scope>NUCLEOTIDE SEQUENCE [LARGE SCALE GENOMIC DNA]</scope>
    <source>
        <strain evidence="10 11">RC</strain>
    </source>
</reference>
<feature type="transmembrane region" description="Helical" evidence="9">
    <location>
        <begin position="12"/>
        <end position="32"/>
    </location>
</feature>
<comment type="subcellular location">
    <subcellularLocation>
        <location evidence="1">Cell membrane</location>
        <topology evidence="1">Multi-pass membrane protein</topology>
    </subcellularLocation>
</comment>
<evidence type="ECO:0000256" key="4">
    <source>
        <dbReference type="ARBA" id="ARBA00022475"/>
    </source>
</evidence>
<comment type="caution">
    <text evidence="10">The sequence shown here is derived from an EMBL/GenBank/DDBJ whole genome shotgun (WGS) entry which is preliminary data.</text>
</comment>
<evidence type="ECO:0000256" key="3">
    <source>
        <dbReference type="ARBA" id="ARBA00006263"/>
    </source>
</evidence>
<evidence type="ECO:0000256" key="9">
    <source>
        <dbReference type="SAM" id="Phobius"/>
    </source>
</evidence>
<dbReference type="InterPro" id="IPR004485">
    <property type="entry name" value="Cobalamin_biosynth_CobD/CbiB"/>
</dbReference>
<feature type="transmembrane region" description="Helical" evidence="9">
    <location>
        <begin position="38"/>
        <end position="57"/>
    </location>
</feature>
<evidence type="ECO:0000313" key="10">
    <source>
        <dbReference type="EMBL" id="RAL69357.1"/>
    </source>
</evidence>
<evidence type="ECO:0000256" key="6">
    <source>
        <dbReference type="ARBA" id="ARBA00022692"/>
    </source>
</evidence>
<dbReference type="UniPathway" id="UPA00148"/>
<name>A0A328ELD8_9CHLR</name>
<evidence type="ECO:0000256" key="1">
    <source>
        <dbReference type="ARBA" id="ARBA00004651"/>
    </source>
</evidence>
<dbReference type="PANTHER" id="PTHR34308:SF1">
    <property type="entry name" value="COBALAMIN BIOSYNTHESIS PROTEIN CBIB"/>
    <property type="match status" value="1"/>
</dbReference>
<feature type="transmembrane region" description="Helical" evidence="9">
    <location>
        <begin position="125"/>
        <end position="148"/>
    </location>
</feature>
<comment type="pathway">
    <text evidence="2">Cofactor biosynthesis; adenosylcobalamin biosynthesis.</text>
</comment>